<dbReference type="Proteomes" id="UP000823842">
    <property type="component" value="Unassembled WGS sequence"/>
</dbReference>
<organism evidence="4 5">
    <name type="scientific">Candidatus Blautia faecavium</name>
    <dbReference type="NCBI Taxonomy" id="2838487"/>
    <lineage>
        <taxon>Bacteria</taxon>
        <taxon>Bacillati</taxon>
        <taxon>Bacillota</taxon>
        <taxon>Clostridia</taxon>
        <taxon>Lachnospirales</taxon>
        <taxon>Lachnospiraceae</taxon>
        <taxon>Blautia</taxon>
    </lineage>
</organism>
<dbReference type="GO" id="GO:1990362">
    <property type="term" value="F:butanol dehydrogenase (NAD+) activity"/>
    <property type="evidence" value="ECO:0007669"/>
    <property type="project" value="InterPro"/>
</dbReference>
<dbReference type="Gene3D" id="1.20.1090.10">
    <property type="entry name" value="Dehydroquinate synthase-like - alpha domain"/>
    <property type="match status" value="1"/>
</dbReference>
<dbReference type="InterPro" id="IPR018211">
    <property type="entry name" value="ADH_Fe_CS"/>
</dbReference>
<dbReference type="GO" id="GO:0046872">
    <property type="term" value="F:metal ion binding"/>
    <property type="evidence" value="ECO:0007669"/>
    <property type="project" value="InterPro"/>
</dbReference>
<reference evidence="4" key="1">
    <citation type="journal article" date="2021" name="PeerJ">
        <title>Extensive microbial diversity within the chicken gut microbiome revealed by metagenomics and culture.</title>
        <authorList>
            <person name="Gilroy R."/>
            <person name="Ravi A."/>
            <person name="Getino M."/>
            <person name="Pursley I."/>
            <person name="Horton D.L."/>
            <person name="Alikhan N.F."/>
            <person name="Baker D."/>
            <person name="Gharbi K."/>
            <person name="Hall N."/>
            <person name="Watson M."/>
            <person name="Adriaenssens E.M."/>
            <person name="Foster-Nyarko E."/>
            <person name="Jarju S."/>
            <person name="Secka A."/>
            <person name="Antonio M."/>
            <person name="Oren A."/>
            <person name="Chaudhuri R.R."/>
            <person name="La Ragione R."/>
            <person name="Hildebrand F."/>
            <person name="Pallen M.J."/>
        </authorList>
    </citation>
    <scope>NUCLEOTIDE SEQUENCE</scope>
    <source>
        <strain evidence="4">ChiSjej1B19-5720</strain>
    </source>
</reference>
<dbReference type="GO" id="GO:1990002">
    <property type="term" value="F:methylglyoxal reductase (NADPH) (acetol producing) activity"/>
    <property type="evidence" value="ECO:0007669"/>
    <property type="project" value="TreeGrafter"/>
</dbReference>
<gene>
    <name evidence="4" type="ORF">IAA06_10570</name>
</gene>
<dbReference type="SUPFAM" id="SSF56796">
    <property type="entry name" value="Dehydroquinate synthase-like"/>
    <property type="match status" value="1"/>
</dbReference>
<dbReference type="Gene3D" id="3.40.50.1970">
    <property type="match status" value="1"/>
</dbReference>
<evidence type="ECO:0000259" key="2">
    <source>
        <dbReference type="Pfam" id="PF00465"/>
    </source>
</evidence>
<dbReference type="PANTHER" id="PTHR43633">
    <property type="entry name" value="ALCOHOL DEHYDROGENASE YQHD"/>
    <property type="match status" value="1"/>
</dbReference>
<dbReference type="EMBL" id="DWYZ01000200">
    <property type="protein sequence ID" value="HJB29219.1"/>
    <property type="molecule type" value="Genomic_DNA"/>
</dbReference>
<feature type="domain" description="Alcohol dehydrogenase iron-type/glycerol dehydrogenase GldA" evidence="2">
    <location>
        <begin position="9"/>
        <end position="177"/>
    </location>
</feature>
<evidence type="ECO:0000256" key="1">
    <source>
        <dbReference type="ARBA" id="ARBA00023002"/>
    </source>
</evidence>
<keyword evidence="1" id="KW-0560">Oxidoreductase</keyword>
<proteinExistence type="predicted"/>
<dbReference type="GO" id="GO:0005829">
    <property type="term" value="C:cytosol"/>
    <property type="evidence" value="ECO:0007669"/>
    <property type="project" value="TreeGrafter"/>
</dbReference>
<name>A0A9D2RX62_9FIRM</name>
<dbReference type="Pfam" id="PF25137">
    <property type="entry name" value="ADH_Fe_C"/>
    <property type="match status" value="1"/>
</dbReference>
<accession>A0A9D2RX62</accession>
<evidence type="ECO:0000313" key="5">
    <source>
        <dbReference type="Proteomes" id="UP000823842"/>
    </source>
</evidence>
<dbReference type="GO" id="GO:0008106">
    <property type="term" value="F:alcohol dehydrogenase (NADP+) activity"/>
    <property type="evidence" value="ECO:0007669"/>
    <property type="project" value="TreeGrafter"/>
</dbReference>
<evidence type="ECO:0000313" key="4">
    <source>
        <dbReference type="EMBL" id="HJB29219.1"/>
    </source>
</evidence>
<reference evidence="4" key="2">
    <citation type="submission" date="2021-04" db="EMBL/GenBank/DDBJ databases">
        <authorList>
            <person name="Gilroy R."/>
        </authorList>
    </citation>
    <scope>NUCLEOTIDE SEQUENCE</scope>
    <source>
        <strain evidence="4">ChiSjej1B19-5720</strain>
    </source>
</reference>
<dbReference type="InterPro" id="IPR044731">
    <property type="entry name" value="BDH-like"/>
</dbReference>
<dbReference type="InterPro" id="IPR001670">
    <property type="entry name" value="ADH_Fe/GldA"/>
</dbReference>
<protein>
    <submittedName>
        <fullName evidence="4">Iron-containing alcohol dehydrogenase</fullName>
    </submittedName>
</protein>
<dbReference type="InterPro" id="IPR056798">
    <property type="entry name" value="ADH_Fe_C"/>
</dbReference>
<dbReference type="PANTHER" id="PTHR43633:SF1">
    <property type="entry name" value="ALCOHOL DEHYDROGENASE YQHD"/>
    <property type="match status" value="1"/>
</dbReference>
<feature type="domain" description="Fe-containing alcohol dehydrogenase-like C-terminal" evidence="3">
    <location>
        <begin position="191"/>
        <end position="378"/>
    </location>
</feature>
<sequence>MNKFTFTYPTKVYFGEGAAAEALKQELPKVGEIVMLAYGGGSLKKSGVYEELKGLLTQAGKKVIDFSGIMPNPTYAKVQEGAALAKKHHVDFILAAGGGSVVDCCKVISVQAKSDEDIWSMEYQQGKFPSAGIPMGAVVTASGTGAEMNSGAVITYEEKLWKGPIVGASASFAILDPVYTATVPAMQVLSGAFDTLSHAMETYLGNSDEDNVSDDAALAIMRNTVVNMRRLLKNMADMQARGNLMWDSAMAENGILKVGRLTDFQAHQIKHQLGAYTDCNHGQGLAVIQPVYYRHILKDAEAKFIRFAKEVFGKDTAEEGLEALDAFIKECGLPTKLGQLRSKTEITPEILRKVADTCNVIKCNPRQLDREEIYSILIECM</sequence>
<dbReference type="Pfam" id="PF00465">
    <property type="entry name" value="Fe-ADH"/>
    <property type="match status" value="1"/>
</dbReference>
<dbReference type="AlphaFoldDB" id="A0A9D2RX62"/>
<dbReference type="FunFam" id="3.40.50.1970:FF:000003">
    <property type="entry name" value="Alcohol dehydrogenase, iron-containing"/>
    <property type="match status" value="1"/>
</dbReference>
<dbReference type="PROSITE" id="PS00913">
    <property type="entry name" value="ADH_IRON_1"/>
    <property type="match status" value="1"/>
</dbReference>
<evidence type="ECO:0000259" key="3">
    <source>
        <dbReference type="Pfam" id="PF25137"/>
    </source>
</evidence>
<dbReference type="CDD" id="cd08187">
    <property type="entry name" value="BDH"/>
    <property type="match status" value="1"/>
</dbReference>
<comment type="caution">
    <text evidence="4">The sequence shown here is derived from an EMBL/GenBank/DDBJ whole genome shotgun (WGS) entry which is preliminary data.</text>
</comment>